<evidence type="ECO:0000256" key="6">
    <source>
        <dbReference type="ARBA" id="ARBA00022723"/>
    </source>
</evidence>
<dbReference type="PANTHER" id="PTHR30040">
    <property type="entry name" value="THIAMINE BIOSYNTHESIS LIPOPROTEIN APBE"/>
    <property type="match status" value="1"/>
</dbReference>
<evidence type="ECO:0000256" key="2">
    <source>
        <dbReference type="ARBA" id="ARBA00011955"/>
    </source>
</evidence>
<accession>A0ABM6IEF9</accession>
<keyword evidence="4" id="KW-0285">Flavoprotein</keyword>
<keyword evidence="12" id="KW-1185">Reference proteome</keyword>
<evidence type="ECO:0000256" key="8">
    <source>
        <dbReference type="ARBA" id="ARBA00022842"/>
    </source>
</evidence>
<comment type="cofactor">
    <cofactor evidence="1">
        <name>Mg(2+)</name>
        <dbReference type="ChEBI" id="CHEBI:18420"/>
    </cofactor>
</comment>
<evidence type="ECO:0000313" key="11">
    <source>
        <dbReference type="EMBL" id="AQS47063.1"/>
    </source>
</evidence>
<keyword evidence="8" id="KW-0460">Magnesium</keyword>
<protein>
    <recommendedName>
        <fullName evidence="3">FAD:protein FMN transferase</fullName>
        <ecNumber evidence="2">2.7.1.180</ecNumber>
    </recommendedName>
    <alternativeName>
        <fullName evidence="9">Flavin transferase</fullName>
    </alternativeName>
</protein>
<evidence type="ECO:0000256" key="1">
    <source>
        <dbReference type="ARBA" id="ARBA00001946"/>
    </source>
</evidence>
<name>A0ABM6IEF9_9RHOB</name>
<dbReference type="Proteomes" id="UP000185622">
    <property type="component" value="Chromosome"/>
</dbReference>
<dbReference type="InterPro" id="IPR003374">
    <property type="entry name" value="ApbE-like_sf"/>
</dbReference>
<dbReference type="InterPro" id="IPR024932">
    <property type="entry name" value="ApbE"/>
</dbReference>
<evidence type="ECO:0000256" key="3">
    <source>
        <dbReference type="ARBA" id="ARBA00016337"/>
    </source>
</evidence>
<evidence type="ECO:0000256" key="5">
    <source>
        <dbReference type="ARBA" id="ARBA00022679"/>
    </source>
</evidence>
<evidence type="ECO:0000313" key="12">
    <source>
        <dbReference type="Proteomes" id="UP000185622"/>
    </source>
</evidence>
<sequence>MTVETRLIMGMPITLDIPNSGHTGIHERVFDFFTDVDIRFSPFRPDSEVSRFNAGEVGESALSSQMRDVLEIAHRMREFTDGYFDIRRNDGTIDPSGVVKGWAILGAAQLIEREGFADFCIDAGGDIQVGGRDASRQEWSIGIRNPFAPQEIVKAVKPRGQGVATSGNYIRGDHIYDPHDRARRIEGPVSITVIGRDVLVADLHATAAFAMGDAGIYYIEDLEGVEAYQIHRDGTAVQTTGFKEFVFS</sequence>
<evidence type="ECO:0000256" key="9">
    <source>
        <dbReference type="ARBA" id="ARBA00031306"/>
    </source>
</evidence>
<evidence type="ECO:0000256" key="7">
    <source>
        <dbReference type="ARBA" id="ARBA00022827"/>
    </source>
</evidence>
<comment type="catalytic activity">
    <reaction evidence="10">
        <text>L-threonyl-[protein] + FAD = FMN-L-threonyl-[protein] + AMP + H(+)</text>
        <dbReference type="Rhea" id="RHEA:36847"/>
        <dbReference type="Rhea" id="RHEA-COMP:11060"/>
        <dbReference type="Rhea" id="RHEA-COMP:11061"/>
        <dbReference type="ChEBI" id="CHEBI:15378"/>
        <dbReference type="ChEBI" id="CHEBI:30013"/>
        <dbReference type="ChEBI" id="CHEBI:57692"/>
        <dbReference type="ChEBI" id="CHEBI:74257"/>
        <dbReference type="ChEBI" id="CHEBI:456215"/>
        <dbReference type="EC" id="2.7.1.180"/>
    </reaction>
</comment>
<dbReference type="Gene3D" id="3.10.520.10">
    <property type="entry name" value="ApbE-like domains"/>
    <property type="match status" value="2"/>
</dbReference>
<proteinExistence type="predicted"/>
<keyword evidence="5" id="KW-0808">Transferase</keyword>
<dbReference type="EMBL" id="CP019437">
    <property type="protein sequence ID" value="AQS47063.1"/>
    <property type="molecule type" value="Genomic_DNA"/>
</dbReference>
<organism evidence="11 12">
    <name type="scientific">Thioclava nitratireducens</name>
    <dbReference type="NCBI Taxonomy" id="1915078"/>
    <lineage>
        <taxon>Bacteria</taxon>
        <taxon>Pseudomonadati</taxon>
        <taxon>Pseudomonadota</taxon>
        <taxon>Alphaproteobacteria</taxon>
        <taxon>Rhodobacterales</taxon>
        <taxon>Paracoccaceae</taxon>
        <taxon>Thioclava</taxon>
    </lineage>
</organism>
<keyword evidence="6" id="KW-0479">Metal-binding</keyword>
<evidence type="ECO:0000256" key="4">
    <source>
        <dbReference type="ARBA" id="ARBA00022630"/>
    </source>
</evidence>
<gene>
    <name evidence="11" type="ORF">BMG03_04065</name>
</gene>
<dbReference type="PANTHER" id="PTHR30040:SF2">
    <property type="entry name" value="FAD:PROTEIN FMN TRANSFERASE"/>
    <property type="match status" value="1"/>
</dbReference>
<evidence type="ECO:0000256" key="10">
    <source>
        <dbReference type="ARBA" id="ARBA00048540"/>
    </source>
</evidence>
<reference evidence="11 12" key="1">
    <citation type="submission" date="2017-01" db="EMBL/GenBank/DDBJ databases">
        <title>The complete genome sequence of a sulfur-oxidizing marine bacterium Thioclava sp. 25B10_4T.</title>
        <authorList>
            <person name="Liu Y."/>
            <person name="Lai Q."/>
            <person name="Shao Z."/>
        </authorList>
    </citation>
    <scope>NUCLEOTIDE SEQUENCE [LARGE SCALE GENOMIC DNA]</scope>
    <source>
        <strain evidence="11 12">25B10_4</strain>
    </source>
</reference>
<dbReference type="SUPFAM" id="SSF143631">
    <property type="entry name" value="ApbE-like"/>
    <property type="match status" value="1"/>
</dbReference>
<dbReference type="EC" id="2.7.1.180" evidence="2"/>
<keyword evidence="7" id="KW-0274">FAD</keyword>
<dbReference type="Pfam" id="PF02424">
    <property type="entry name" value="ApbE"/>
    <property type="match status" value="2"/>
</dbReference>